<dbReference type="GO" id="GO:0000978">
    <property type="term" value="F:RNA polymerase II cis-regulatory region sequence-specific DNA binding"/>
    <property type="evidence" value="ECO:0007669"/>
    <property type="project" value="TreeGrafter"/>
</dbReference>
<evidence type="ECO:0000256" key="2">
    <source>
        <dbReference type="ARBA" id="ARBA00022737"/>
    </source>
</evidence>
<dbReference type="Proteomes" id="UP000595140">
    <property type="component" value="Unassembled WGS sequence"/>
</dbReference>
<protein>
    <submittedName>
        <fullName evidence="10">Uncharacterized protein</fullName>
    </submittedName>
</protein>
<dbReference type="PANTHER" id="PTHR45614:SF82">
    <property type="entry name" value="OS01G0977300 PROTEIN"/>
    <property type="match status" value="1"/>
</dbReference>
<accession>A0A484LVX4</accession>
<dbReference type="Pfam" id="PF00249">
    <property type="entry name" value="Myb_DNA-binding"/>
    <property type="match status" value="2"/>
</dbReference>
<dbReference type="InterPro" id="IPR050560">
    <property type="entry name" value="MYB_TF"/>
</dbReference>
<dbReference type="PROSITE" id="PS51294">
    <property type="entry name" value="HTH_MYB"/>
    <property type="match status" value="2"/>
</dbReference>
<evidence type="ECO:0000256" key="3">
    <source>
        <dbReference type="ARBA" id="ARBA00023015"/>
    </source>
</evidence>
<feature type="domain" description="HTH myb-type" evidence="9">
    <location>
        <begin position="9"/>
        <end position="64"/>
    </location>
</feature>
<dbReference type="Gene3D" id="1.10.10.60">
    <property type="entry name" value="Homeodomain-like"/>
    <property type="match status" value="2"/>
</dbReference>
<feature type="domain" description="Myb-like" evidence="8">
    <location>
        <begin position="61"/>
        <end position="111"/>
    </location>
</feature>
<dbReference type="SMART" id="SM00717">
    <property type="entry name" value="SANT"/>
    <property type="match status" value="2"/>
</dbReference>
<dbReference type="GO" id="GO:0010597">
    <property type="term" value="P:green leaf volatile biosynthetic process"/>
    <property type="evidence" value="ECO:0007669"/>
    <property type="project" value="UniProtKB-ARBA"/>
</dbReference>
<keyword evidence="2" id="KW-0677">Repeat</keyword>
<gene>
    <name evidence="10" type="ORF">CCAM_LOCUS22220</name>
</gene>
<dbReference type="InterPro" id="IPR009057">
    <property type="entry name" value="Homeodomain-like_sf"/>
</dbReference>
<dbReference type="PANTHER" id="PTHR45614">
    <property type="entry name" value="MYB PROTEIN-RELATED"/>
    <property type="match status" value="1"/>
</dbReference>
<sequence length="225" mass="24477">MEDGGSGGKGKVAKGSWSPEEDAKLVKLVELHGPRNWSLISTGIPSRSGKSCRLRWCNQLSPAVLRRPFSPEEDAVILREHSVLGNKWAAISRLLPGRTDNAVKNHWNSCLRRKRGGGEGGGAEAKRARVDVSSPEESCASREESETQTLLPLFPRGGKMDGQHADEKSTTEEEPLGSGPGEMATAETSFYTIMQRMIAHEVRCYVDKLRARGGLGPGSEPNNKK</sequence>
<feature type="domain" description="Myb-like" evidence="8">
    <location>
        <begin position="9"/>
        <end position="60"/>
    </location>
</feature>
<keyword evidence="5" id="KW-0804">Transcription</keyword>
<evidence type="ECO:0000256" key="1">
    <source>
        <dbReference type="ARBA" id="ARBA00004123"/>
    </source>
</evidence>
<keyword evidence="6" id="KW-0539">Nucleus</keyword>
<dbReference type="GO" id="GO:0005634">
    <property type="term" value="C:nucleus"/>
    <property type="evidence" value="ECO:0007669"/>
    <property type="project" value="UniProtKB-SubCell"/>
</dbReference>
<evidence type="ECO:0000313" key="10">
    <source>
        <dbReference type="EMBL" id="VFQ80444.1"/>
    </source>
</evidence>
<dbReference type="OrthoDB" id="2143914at2759"/>
<dbReference type="CDD" id="cd00167">
    <property type="entry name" value="SANT"/>
    <property type="match status" value="2"/>
</dbReference>
<keyword evidence="11" id="KW-1185">Reference proteome</keyword>
<keyword evidence="4" id="KW-0238">DNA-binding</keyword>
<reference evidence="10 11" key="1">
    <citation type="submission" date="2018-04" db="EMBL/GenBank/DDBJ databases">
        <authorList>
            <person name="Vogel A."/>
        </authorList>
    </citation>
    <scope>NUCLEOTIDE SEQUENCE [LARGE SCALE GENOMIC DNA]</scope>
</reference>
<evidence type="ECO:0000256" key="7">
    <source>
        <dbReference type="SAM" id="MobiDB-lite"/>
    </source>
</evidence>
<evidence type="ECO:0000256" key="6">
    <source>
        <dbReference type="ARBA" id="ARBA00023242"/>
    </source>
</evidence>
<dbReference type="SUPFAM" id="SSF46689">
    <property type="entry name" value="Homeodomain-like"/>
    <property type="match status" value="1"/>
</dbReference>
<evidence type="ECO:0000256" key="4">
    <source>
        <dbReference type="ARBA" id="ARBA00023125"/>
    </source>
</evidence>
<evidence type="ECO:0000259" key="9">
    <source>
        <dbReference type="PROSITE" id="PS51294"/>
    </source>
</evidence>
<dbReference type="InterPro" id="IPR001005">
    <property type="entry name" value="SANT/Myb"/>
</dbReference>
<organism evidence="10 11">
    <name type="scientific">Cuscuta campestris</name>
    <dbReference type="NCBI Taxonomy" id="132261"/>
    <lineage>
        <taxon>Eukaryota</taxon>
        <taxon>Viridiplantae</taxon>
        <taxon>Streptophyta</taxon>
        <taxon>Embryophyta</taxon>
        <taxon>Tracheophyta</taxon>
        <taxon>Spermatophyta</taxon>
        <taxon>Magnoliopsida</taxon>
        <taxon>eudicotyledons</taxon>
        <taxon>Gunneridae</taxon>
        <taxon>Pentapetalae</taxon>
        <taxon>asterids</taxon>
        <taxon>lamiids</taxon>
        <taxon>Solanales</taxon>
        <taxon>Convolvulaceae</taxon>
        <taxon>Cuscuteae</taxon>
        <taxon>Cuscuta</taxon>
        <taxon>Cuscuta subgen. Grammica</taxon>
        <taxon>Cuscuta sect. Cleistogrammica</taxon>
    </lineage>
</organism>
<keyword evidence="3" id="KW-0805">Transcription regulation</keyword>
<name>A0A484LVX4_9ASTE</name>
<evidence type="ECO:0000256" key="5">
    <source>
        <dbReference type="ARBA" id="ARBA00023163"/>
    </source>
</evidence>
<proteinExistence type="predicted"/>
<dbReference type="FunFam" id="1.10.10.60:FF:000060">
    <property type="entry name" value="MYB transcription factor"/>
    <property type="match status" value="1"/>
</dbReference>
<dbReference type="InterPro" id="IPR017930">
    <property type="entry name" value="Myb_dom"/>
</dbReference>
<dbReference type="PROSITE" id="PS50090">
    <property type="entry name" value="MYB_LIKE"/>
    <property type="match status" value="2"/>
</dbReference>
<comment type="subcellular location">
    <subcellularLocation>
        <location evidence="1">Nucleus</location>
    </subcellularLocation>
</comment>
<dbReference type="AlphaFoldDB" id="A0A484LVX4"/>
<evidence type="ECO:0000313" key="11">
    <source>
        <dbReference type="Proteomes" id="UP000595140"/>
    </source>
</evidence>
<dbReference type="EMBL" id="OOIL02002122">
    <property type="protein sequence ID" value="VFQ80444.1"/>
    <property type="molecule type" value="Genomic_DNA"/>
</dbReference>
<feature type="domain" description="HTH myb-type" evidence="9">
    <location>
        <begin position="66"/>
        <end position="115"/>
    </location>
</feature>
<feature type="region of interest" description="Disordered" evidence="7">
    <location>
        <begin position="113"/>
        <end position="183"/>
    </location>
</feature>
<feature type="compositionally biased region" description="Basic and acidic residues" evidence="7">
    <location>
        <begin position="158"/>
        <end position="171"/>
    </location>
</feature>
<dbReference type="GO" id="GO:0000981">
    <property type="term" value="F:DNA-binding transcription factor activity, RNA polymerase II-specific"/>
    <property type="evidence" value="ECO:0007669"/>
    <property type="project" value="TreeGrafter"/>
</dbReference>
<evidence type="ECO:0000259" key="8">
    <source>
        <dbReference type="PROSITE" id="PS50090"/>
    </source>
</evidence>